<feature type="compositionally biased region" description="Basic residues" evidence="1">
    <location>
        <begin position="430"/>
        <end position="450"/>
    </location>
</feature>
<feature type="compositionally biased region" description="Basic residues" evidence="1">
    <location>
        <begin position="719"/>
        <end position="730"/>
    </location>
</feature>
<reference evidence="2 3" key="1">
    <citation type="submission" date="2016-07" db="EMBL/GenBank/DDBJ databases">
        <title>Pervasive Adenine N6-methylation of Active Genes in Fungi.</title>
        <authorList>
            <consortium name="DOE Joint Genome Institute"/>
            <person name="Mondo S.J."/>
            <person name="Dannebaum R.O."/>
            <person name="Kuo R.C."/>
            <person name="Labutti K."/>
            <person name="Haridas S."/>
            <person name="Kuo A."/>
            <person name="Salamov A."/>
            <person name="Ahrendt S.R."/>
            <person name="Lipzen A."/>
            <person name="Sullivan W."/>
            <person name="Andreopoulos W.B."/>
            <person name="Clum A."/>
            <person name="Lindquist E."/>
            <person name="Daum C."/>
            <person name="Ramamoorthy G.K."/>
            <person name="Gryganskyi A."/>
            <person name="Culley D."/>
            <person name="Magnuson J.K."/>
            <person name="James T.Y."/>
            <person name="O'Malley M.A."/>
            <person name="Stajich J.E."/>
            <person name="Spatafora J.W."/>
            <person name="Visel A."/>
            <person name="Grigoriev I.V."/>
        </authorList>
    </citation>
    <scope>NUCLEOTIDE SEQUENCE [LARGE SCALE GENOMIC DNA]</scope>
    <source>
        <strain evidence="2 3">68-887.2</strain>
    </source>
</reference>
<feature type="region of interest" description="Disordered" evidence="1">
    <location>
        <begin position="560"/>
        <end position="586"/>
    </location>
</feature>
<feature type="compositionally biased region" description="Acidic residues" evidence="1">
    <location>
        <begin position="183"/>
        <end position="192"/>
    </location>
</feature>
<feature type="compositionally biased region" description="Polar residues" evidence="1">
    <location>
        <begin position="417"/>
        <end position="429"/>
    </location>
</feature>
<feature type="compositionally biased region" description="Basic residues" evidence="1">
    <location>
        <begin position="576"/>
        <end position="586"/>
    </location>
</feature>
<feature type="region of interest" description="Disordered" evidence="1">
    <location>
        <begin position="417"/>
        <end position="538"/>
    </location>
</feature>
<name>A0A1Y2B2H1_9TREE</name>
<feature type="compositionally biased region" description="Polar residues" evidence="1">
    <location>
        <begin position="770"/>
        <end position="791"/>
    </location>
</feature>
<protein>
    <submittedName>
        <fullName evidence="2">Uncharacterized protein</fullName>
    </submittedName>
</protein>
<feature type="region of interest" description="Disordered" evidence="1">
    <location>
        <begin position="347"/>
        <end position="367"/>
    </location>
</feature>
<feature type="compositionally biased region" description="Acidic residues" evidence="1">
    <location>
        <begin position="316"/>
        <end position="328"/>
    </location>
</feature>
<accession>A0A1Y2B2H1</accession>
<sequence length="1175" mass="130473">MSMSLPPPSGRSGASLSQDEPLLTKKRKCRSYSDRLLTGTRTADVATSLNKHAPKRPKVQGPIIAGGVQDLSGQMLSPSELTPLVPPLKRLGPTWVVAPPSSPPVAKERQWKSAPQGRLTLPIVPSTESSSSHPSRQAKIKPPRSTNRNAGPKVAKSTDNSPAVKRQRKKQAKPKVPSKPYLEEPEEGEWDEGGVSFVPSQTREDLATSPMLLQAGESDETGQLPLGNEVQPCKAPRSPRSDTTLAEFPLPIDKEKANPTGIIASSALILSPVQMGEGNSPLVGNQTGHQMESPPPPYRPKRIESPLFLPDGCGTSDEESTATESSDEDGNRLSRLGLEIGRSITRRDLLQPRSSDRNSPIGGMIPEKVNLPARSDILSQAEELQQDTLDGFRNGGHVSKRDTSTLTPIGPILLSPDTQVGSSPIQTKSKNLRSKRHKVKTYSKRRRHSYQHGVYDTRDPAQRLGFLSNSPTPYRGLKRKGSTSAWPEEETQVNLQDSQDQQEKPLVKRARGRRNGEWPENRAKGLFTNTPPDPNRQRQAEVMRPFTTVFDVGQIPRRVRSPLYDPDFDPLERQSRASRRSHKSRGRFHERRFDVLSTQEDLIRTPHQPQLHMRSNIDDEDDEIIDHEDVYMSKLGRRFRPDQLVPRPKQPRRDRGTKTVPTLACRPLRTIKFADYKQQLMTKTPEERHADFLVNPRLIRVAKRSIADAAFQPVVRRKANKRVPRTRPARRLSPVSEEFRDSIDDLTPSQGERPQRRLRCLPPSHIGQLAFSSRSPAPSQTPQGTSDRTLRFSRTGTHTSAASTMVGPVSQNRLVEQSKTLSPFPGHRPADCTRDGEKKVGLHLNSPGWTAEVQELERLGQGISQEELERLADELSGIPLDENGSSAIVAGLDNRRATLTDTVTGATHLDGDAAVMVDIQDPEGDFLDVVHVPPNDPVTGAKELSGVEMTAYLQNFLKSLQASGESESTRTLFHARLEERRLRLQARRGSERTPARAAAGRGKTGKQLTLDEIQERNAAKSLAVLTQPFKAPSQTQLTPMRIHAVVDAIFRPLEGRFATQPSAGMSSLKPPSTVIQTPHPLLSSQHEVQEKLASRRSVMMKDRATWGSSRVYEQFKTPLTQAVPNRPSRKGKERAVNSPESRAHRTGRSSRQIAEAMMEEADREADEQFRPFGLE</sequence>
<gene>
    <name evidence="2" type="ORF">BCR39DRAFT_505711</name>
</gene>
<dbReference type="EMBL" id="MCFC01000028">
    <property type="protein sequence ID" value="ORY29012.1"/>
    <property type="molecule type" value="Genomic_DNA"/>
</dbReference>
<dbReference type="Proteomes" id="UP000193986">
    <property type="component" value="Unassembled WGS sequence"/>
</dbReference>
<comment type="caution">
    <text evidence="2">The sequence shown here is derived from an EMBL/GenBank/DDBJ whole genome shotgun (WGS) entry which is preliminary data.</text>
</comment>
<dbReference type="AlphaFoldDB" id="A0A1Y2B2H1"/>
<keyword evidence="3" id="KW-1185">Reference proteome</keyword>
<proteinExistence type="predicted"/>
<feature type="compositionally biased region" description="Basic and acidic residues" evidence="1">
    <location>
        <begin position="347"/>
        <end position="356"/>
    </location>
</feature>
<feature type="region of interest" description="Disordered" evidence="1">
    <location>
        <begin position="1122"/>
        <end position="1152"/>
    </location>
</feature>
<evidence type="ECO:0000256" key="1">
    <source>
        <dbReference type="SAM" id="MobiDB-lite"/>
    </source>
</evidence>
<feature type="compositionally biased region" description="Basic and acidic residues" evidence="1">
    <location>
        <begin position="514"/>
        <end position="523"/>
    </location>
</feature>
<feature type="region of interest" description="Disordered" evidence="1">
    <location>
        <begin position="1"/>
        <end position="28"/>
    </location>
</feature>
<dbReference type="InParanoid" id="A0A1Y2B2H1"/>
<feature type="region of interest" description="Disordered" evidence="1">
    <location>
        <begin position="986"/>
        <end position="1005"/>
    </location>
</feature>
<dbReference type="OrthoDB" id="2565123at2759"/>
<evidence type="ECO:0000313" key="2">
    <source>
        <dbReference type="EMBL" id="ORY29012.1"/>
    </source>
</evidence>
<feature type="compositionally biased region" description="Low complexity" evidence="1">
    <location>
        <begin position="126"/>
        <end position="135"/>
    </location>
</feature>
<organism evidence="2 3">
    <name type="scientific">Naematelia encephala</name>
    <dbReference type="NCBI Taxonomy" id="71784"/>
    <lineage>
        <taxon>Eukaryota</taxon>
        <taxon>Fungi</taxon>
        <taxon>Dikarya</taxon>
        <taxon>Basidiomycota</taxon>
        <taxon>Agaricomycotina</taxon>
        <taxon>Tremellomycetes</taxon>
        <taxon>Tremellales</taxon>
        <taxon>Naemateliaceae</taxon>
        <taxon>Naematelia</taxon>
    </lineage>
</organism>
<feature type="region of interest" description="Disordered" evidence="1">
    <location>
        <begin position="719"/>
        <end position="791"/>
    </location>
</feature>
<feature type="region of interest" description="Disordered" evidence="1">
    <location>
        <begin position="278"/>
        <end position="335"/>
    </location>
</feature>
<evidence type="ECO:0000313" key="3">
    <source>
        <dbReference type="Proteomes" id="UP000193986"/>
    </source>
</evidence>
<feature type="region of interest" description="Disordered" evidence="1">
    <location>
        <begin position="97"/>
        <end position="245"/>
    </location>
</feature>